<evidence type="ECO:0000313" key="3">
    <source>
        <dbReference type="EMBL" id="GKV43414.1"/>
    </source>
</evidence>
<proteinExistence type="predicted"/>
<feature type="signal peptide" evidence="2">
    <location>
        <begin position="1"/>
        <end position="28"/>
    </location>
</feature>
<keyword evidence="2" id="KW-0732">Signal</keyword>
<evidence type="ECO:0000313" key="4">
    <source>
        <dbReference type="Proteomes" id="UP001054252"/>
    </source>
</evidence>
<comment type="caution">
    <text evidence="3">The sequence shown here is derived from an EMBL/GenBank/DDBJ whole genome shotgun (WGS) entry which is preliminary data.</text>
</comment>
<gene>
    <name evidence="3" type="ORF">SLEP1_g50705</name>
</gene>
<evidence type="ECO:0000256" key="1">
    <source>
        <dbReference type="SAM" id="MobiDB-lite"/>
    </source>
</evidence>
<reference evidence="3 4" key="1">
    <citation type="journal article" date="2021" name="Commun. Biol.">
        <title>The genome of Shorea leprosula (Dipterocarpaceae) highlights the ecological relevance of drought in aseasonal tropical rainforests.</title>
        <authorList>
            <person name="Ng K.K.S."/>
            <person name="Kobayashi M.J."/>
            <person name="Fawcett J.A."/>
            <person name="Hatakeyama M."/>
            <person name="Paape T."/>
            <person name="Ng C.H."/>
            <person name="Ang C.C."/>
            <person name="Tnah L.H."/>
            <person name="Lee C.T."/>
            <person name="Nishiyama T."/>
            <person name="Sese J."/>
            <person name="O'Brien M.J."/>
            <person name="Copetti D."/>
            <person name="Mohd Noor M.I."/>
            <person name="Ong R.C."/>
            <person name="Putra M."/>
            <person name="Sireger I.Z."/>
            <person name="Indrioko S."/>
            <person name="Kosugi Y."/>
            <person name="Izuno A."/>
            <person name="Isagi Y."/>
            <person name="Lee S.L."/>
            <person name="Shimizu K.K."/>
        </authorList>
    </citation>
    <scope>NUCLEOTIDE SEQUENCE [LARGE SCALE GENOMIC DNA]</scope>
    <source>
        <strain evidence="3">214</strain>
    </source>
</reference>
<sequence length="123" mass="13355">MEKGNGLRGFLAVLILLALQVVLPVAQEEDITVLPAVTAPSPETEPVPEVPPPVPGTPLLPAQSPFIPPEISQAPRTHSLPSILFHHQPPLLSQSLPLHQPLQLPKILLSRRPVRFQKGLHTL</sequence>
<evidence type="ECO:0000256" key="2">
    <source>
        <dbReference type="SAM" id="SignalP"/>
    </source>
</evidence>
<accession>A0AAV5M0W2</accession>
<feature type="chain" id="PRO_5043551533" evidence="2">
    <location>
        <begin position="29"/>
        <end position="123"/>
    </location>
</feature>
<feature type="compositionally biased region" description="Pro residues" evidence="1">
    <location>
        <begin position="43"/>
        <end position="58"/>
    </location>
</feature>
<dbReference type="AlphaFoldDB" id="A0AAV5M0W2"/>
<feature type="region of interest" description="Disordered" evidence="1">
    <location>
        <begin position="40"/>
        <end position="71"/>
    </location>
</feature>
<keyword evidence="4" id="KW-1185">Reference proteome</keyword>
<protein>
    <submittedName>
        <fullName evidence="3">Uncharacterized protein</fullName>
    </submittedName>
</protein>
<dbReference type="EMBL" id="BPVZ01000168">
    <property type="protein sequence ID" value="GKV43414.1"/>
    <property type="molecule type" value="Genomic_DNA"/>
</dbReference>
<name>A0AAV5M0W2_9ROSI</name>
<dbReference type="Proteomes" id="UP001054252">
    <property type="component" value="Unassembled WGS sequence"/>
</dbReference>
<organism evidence="3 4">
    <name type="scientific">Rubroshorea leprosula</name>
    <dbReference type="NCBI Taxonomy" id="152421"/>
    <lineage>
        <taxon>Eukaryota</taxon>
        <taxon>Viridiplantae</taxon>
        <taxon>Streptophyta</taxon>
        <taxon>Embryophyta</taxon>
        <taxon>Tracheophyta</taxon>
        <taxon>Spermatophyta</taxon>
        <taxon>Magnoliopsida</taxon>
        <taxon>eudicotyledons</taxon>
        <taxon>Gunneridae</taxon>
        <taxon>Pentapetalae</taxon>
        <taxon>rosids</taxon>
        <taxon>malvids</taxon>
        <taxon>Malvales</taxon>
        <taxon>Dipterocarpaceae</taxon>
        <taxon>Rubroshorea</taxon>
    </lineage>
</organism>